<dbReference type="Proteomes" id="UP000285768">
    <property type="component" value="Chromosome"/>
</dbReference>
<gene>
    <name evidence="4" type="ORF">Leucomu_06855</name>
</gene>
<evidence type="ECO:0000256" key="1">
    <source>
        <dbReference type="SAM" id="MobiDB-lite"/>
    </source>
</evidence>
<dbReference type="InterPro" id="IPR025736">
    <property type="entry name" value="PucR_C-HTH_dom"/>
</dbReference>
<dbReference type="PANTHER" id="PTHR33744:SF1">
    <property type="entry name" value="DNA-BINDING TRANSCRIPTIONAL ACTIVATOR ADER"/>
    <property type="match status" value="1"/>
</dbReference>
<evidence type="ECO:0000259" key="3">
    <source>
        <dbReference type="Pfam" id="PF13556"/>
    </source>
</evidence>
<name>A0ABX5QF18_9MICO</name>
<dbReference type="InterPro" id="IPR051448">
    <property type="entry name" value="CdaR-like_regulators"/>
</dbReference>
<keyword evidence="5" id="KW-1185">Reference proteome</keyword>
<sequence length="530" mass="56886">MAASSAPDERAARGGTPATHSPAIELGELLRQYQLGLVLIAGASADVLERPVQWVHVSELEDPAPFLTPRTVLLTTGARFSAVHDQQDADAYVQRLVGAGVTALGVAVGLHWDRVPAQIVSACDRLGLPLFRVPYDTAFIEIVQTAARLLEAGARERDVWALESQRAVASASLQRDGLGSAVREASARLGRWVCITDRSGRIVEFSPGSARSDVQAEWIRRETRRLVERGVSAGRIGGAGGGVQMQALGRRGRVLGVLAVEDRGAPDTAERTLIGLVAALATVQLEHRGGIDEAQSSLRDAIVQLLLDGDLALAERIAAGALTRVPRGSVVAVRYRTPEGVDPAIVEDLQSFDAGSPGLIRATLGDAPLIIAETRHLPAIRRLLLTRRILSGVSERGTLPQLAELIDQADRAVEYAVASGAEGPVDYLPALHDGVLHLLSGMPDARHRAESLLAPLRQHDRRHDDTIEHSLRVWLAHHGQTSPAATELGVHRHTLKARVQTAAQLLQSDLDSPDTRADLWTALRLAEKRA</sequence>
<dbReference type="Gene3D" id="1.10.10.2840">
    <property type="entry name" value="PucR C-terminal helix-turn-helix domain"/>
    <property type="match status" value="1"/>
</dbReference>
<dbReference type="RefSeq" id="WP_128386751.1">
    <property type="nucleotide sequence ID" value="NZ_CP035037.1"/>
</dbReference>
<accession>A0ABX5QF18</accession>
<organism evidence="4 5">
    <name type="scientific">Leucobacter muris</name>
    <dbReference type="NCBI Taxonomy" id="1935379"/>
    <lineage>
        <taxon>Bacteria</taxon>
        <taxon>Bacillati</taxon>
        <taxon>Actinomycetota</taxon>
        <taxon>Actinomycetes</taxon>
        <taxon>Micrococcales</taxon>
        <taxon>Microbacteriaceae</taxon>
        <taxon>Leucobacter</taxon>
    </lineage>
</organism>
<dbReference type="Pfam" id="PF13556">
    <property type="entry name" value="HTH_30"/>
    <property type="match status" value="1"/>
</dbReference>
<evidence type="ECO:0000259" key="2">
    <source>
        <dbReference type="Pfam" id="PF07905"/>
    </source>
</evidence>
<feature type="domain" description="Purine catabolism PurC-like" evidence="2">
    <location>
        <begin position="29"/>
        <end position="148"/>
    </location>
</feature>
<proteinExistence type="predicted"/>
<dbReference type="InterPro" id="IPR042070">
    <property type="entry name" value="PucR_C-HTH_sf"/>
</dbReference>
<dbReference type="Pfam" id="PF07905">
    <property type="entry name" value="PucR"/>
    <property type="match status" value="1"/>
</dbReference>
<evidence type="ECO:0000313" key="4">
    <source>
        <dbReference type="EMBL" id="QAB17676.1"/>
    </source>
</evidence>
<dbReference type="PANTHER" id="PTHR33744">
    <property type="entry name" value="CARBOHYDRATE DIACID REGULATOR"/>
    <property type="match status" value="1"/>
</dbReference>
<dbReference type="EMBL" id="CP035037">
    <property type="protein sequence ID" value="QAB17676.1"/>
    <property type="molecule type" value="Genomic_DNA"/>
</dbReference>
<feature type="region of interest" description="Disordered" evidence="1">
    <location>
        <begin position="1"/>
        <end position="20"/>
    </location>
</feature>
<dbReference type="InterPro" id="IPR012914">
    <property type="entry name" value="PucR_dom"/>
</dbReference>
<feature type="domain" description="PucR C-terminal helix-turn-helix" evidence="3">
    <location>
        <begin position="470"/>
        <end position="525"/>
    </location>
</feature>
<evidence type="ECO:0000313" key="5">
    <source>
        <dbReference type="Proteomes" id="UP000285768"/>
    </source>
</evidence>
<reference evidence="4 5" key="1">
    <citation type="submission" date="2019-01" db="EMBL/GenBank/DDBJ databases">
        <title>Leucobacter muris sp. nov. isolated from the nose of a laboratory mouse.</title>
        <authorList>
            <person name="Benga L."/>
            <person name="Sproeer C."/>
            <person name="Schumann P."/>
            <person name="Verbarg S."/>
            <person name="Bunk B."/>
            <person name="Engelhardt E."/>
            <person name="Benten P.M."/>
            <person name="Sager M."/>
        </authorList>
    </citation>
    <scope>NUCLEOTIDE SEQUENCE [LARGE SCALE GENOMIC DNA]</scope>
    <source>
        <strain evidence="4 5">DSM 101948</strain>
    </source>
</reference>
<protein>
    <submittedName>
        <fullName evidence="4">PucR family transcriptional regulator</fullName>
    </submittedName>
</protein>